<protein>
    <recommendedName>
        <fullName evidence="3">Sensory rhodopsin transducer</fullName>
    </recommendedName>
</protein>
<dbReference type="STRING" id="54.SAMN02745121_01927"/>
<dbReference type="SUPFAM" id="SSF89232">
    <property type="entry name" value="Hypothetical protein TM1070"/>
    <property type="match status" value="1"/>
</dbReference>
<dbReference type="Pfam" id="PF07100">
    <property type="entry name" value="ASRT"/>
    <property type="match status" value="1"/>
</dbReference>
<name>A0A1I1VSI4_9BACT</name>
<proteinExistence type="predicted"/>
<dbReference type="AlphaFoldDB" id="A0A1I1VSI4"/>
<dbReference type="Proteomes" id="UP000199400">
    <property type="component" value="Unassembled WGS sequence"/>
</dbReference>
<evidence type="ECO:0008006" key="3">
    <source>
        <dbReference type="Google" id="ProtNLM"/>
    </source>
</evidence>
<dbReference type="InterPro" id="IPR009794">
    <property type="entry name" value="ASRT"/>
</dbReference>
<accession>A0A1I1VSI4</accession>
<dbReference type="EMBL" id="FOMX01000005">
    <property type="protein sequence ID" value="SFD85996.1"/>
    <property type="molecule type" value="Genomic_DNA"/>
</dbReference>
<evidence type="ECO:0000313" key="1">
    <source>
        <dbReference type="EMBL" id="SFD85996.1"/>
    </source>
</evidence>
<dbReference type="InterPro" id="IPR036698">
    <property type="entry name" value="TM1070-like_sf"/>
</dbReference>
<reference evidence="2" key="1">
    <citation type="submission" date="2016-10" db="EMBL/GenBank/DDBJ databases">
        <authorList>
            <person name="Varghese N."/>
            <person name="Submissions S."/>
        </authorList>
    </citation>
    <scope>NUCLEOTIDE SEQUENCE [LARGE SCALE GENOMIC DNA]</scope>
    <source>
        <strain evidence="2">ATCC 25963</strain>
    </source>
</reference>
<keyword evidence="2" id="KW-1185">Reference proteome</keyword>
<organism evidence="1 2">
    <name type="scientific">Nannocystis exedens</name>
    <dbReference type="NCBI Taxonomy" id="54"/>
    <lineage>
        <taxon>Bacteria</taxon>
        <taxon>Pseudomonadati</taxon>
        <taxon>Myxococcota</taxon>
        <taxon>Polyangia</taxon>
        <taxon>Nannocystales</taxon>
        <taxon>Nannocystaceae</taxon>
        <taxon>Nannocystis</taxon>
    </lineage>
</organism>
<dbReference type="Gene3D" id="2.60.290.11">
    <property type="entry name" value="TM1070-like"/>
    <property type="match status" value="1"/>
</dbReference>
<evidence type="ECO:0000313" key="2">
    <source>
        <dbReference type="Proteomes" id="UP000199400"/>
    </source>
</evidence>
<gene>
    <name evidence="1" type="ORF">SAMN02745121_01927</name>
</gene>
<sequence length="156" mass="17118">MCDDWSAAGPSRGDARGGWLACGEDTAQGFGVSETPLGHRRWAIADGYIPQGSHGPEPEMTSHETASILNASDRDAQVRFTIYFADREPAGPYRVTVPARRTRHVRFNDLVDPEPIPRATDFSCVIESDQPIVVQHTRLDSRQAENALITTIAFPA</sequence>